<sequence>MTRTTKAVVVIFGLAVLVSVSKGGQFIGEGDWGHAVAAYAVGGLCLVGLLRGVARVLPGDYTDDIDEDPPVPEPGLLTRVRAARQARQVARRMPCACHRYWSSAGAGHDDWCPRYQRNSA</sequence>
<keyword evidence="1" id="KW-0472">Membrane</keyword>
<dbReference type="RefSeq" id="WP_165343814.1">
    <property type="nucleotide sequence ID" value="NZ_JAAKZX010000172.1"/>
</dbReference>
<keyword evidence="1" id="KW-0812">Transmembrane</keyword>
<organism evidence="2 3">
    <name type="scientific">Streptomyces ureilyticus</name>
    <dbReference type="NCBI Taxonomy" id="1775131"/>
    <lineage>
        <taxon>Bacteria</taxon>
        <taxon>Bacillati</taxon>
        <taxon>Actinomycetota</taxon>
        <taxon>Actinomycetes</taxon>
        <taxon>Kitasatosporales</taxon>
        <taxon>Streptomycetaceae</taxon>
        <taxon>Streptomyces</taxon>
    </lineage>
</organism>
<keyword evidence="1" id="KW-1133">Transmembrane helix</keyword>
<proteinExistence type="predicted"/>
<evidence type="ECO:0000313" key="2">
    <source>
        <dbReference type="EMBL" id="NGO47291.1"/>
    </source>
</evidence>
<protein>
    <submittedName>
        <fullName evidence="2">Uncharacterized protein</fullName>
    </submittedName>
</protein>
<accession>A0ABX0DZB7</accession>
<evidence type="ECO:0000313" key="3">
    <source>
        <dbReference type="Proteomes" id="UP001518140"/>
    </source>
</evidence>
<reference evidence="2 3" key="1">
    <citation type="submission" date="2020-02" db="EMBL/GenBank/DDBJ databases">
        <title>Whole-genome analyses of novel actinobacteria.</title>
        <authorList>
            <person name="Sahin N."/>
            <person name="Tokatli A."/>
        </authorList>
    </citation>
    <scope>NUCLEOTIDE SEQUENCE [LARGE SCALE GENOMIC DNA]</scope>
    <source>
        <strain evidence="2 3">YC419</strain>
    </source>
</reference>
<evidence type="ECO:0000256" key="1">
    <source>
        <dbReference type="SAM" id="Phobius"/>
    </source>
</evidence>
<dbReference type="Proteomes" id="UP001518140">
    <property type="component" value="Unassembled WGS sequence"/>
</dbReference>
<feature type="transmembrane region" description="Helical" evidence="1">
    <location>
        <begin position="33"/>
        <end position="50"/>
    </location>
</feature>
<gene>
    <name evidence="2" type="ORF">G6048_36080</name>
</gene>
<comment type="caution">
    <text evidence="2">The sequence shown here is derived from an EMBL/GenBank/DDBJ whole genome shotgun (WGS) entry which is preliminary data.</text>
</comment>
<keyword evidence="3" id="KW-1185">Reference proteome</keyword>
<dbReference type="EMBL" id="JAAKZX010000172">
    <property type="protein sequence ID" value="NGO47291.1"/>
    <property type="molecule type" value="Genomic_DNA"/>
</dbReference>
<name>A0ABX0DZB7_9ACTN</name>